<dbReference type="NCBIfam" id="TIGR00684">
    <property type="entry name" value="narJ"/>
    <property type="match status" value="1"/>
</dbReference>
<dbReference type="GO" id="GO:0042128">
    <property type="term" value="P:nitrate assimilation"/>
    <property type="evidence" value="ECO:0007669"/>
    <property type="project" value="UniProtKB-KW"/>
</dbReference>
<dbReference type="InterPro" id="IPR036411">
    <property type="entry name" value="TorD-like_sf"/>
</dbReference>
<accession>A0A557QK38</accession>
<gene>
    <name evidence="2" type="primary">narJ</name>
    <name evidence="2" type="ORF">FHP91_15865</name>
</gene>
<dbReference type="RefSeq" id="WP_144310507.1">
    <property type="nucleotide sequence ID" value="NZ_VMNK01000015.1"/>
</dbReference>
<sequence>MQTYKLLAELLDYPNRELVGELDNAVTAHGTALVWLAEIDRDDVFSPADRQAIAAFIDALVAQDATEREAAYVATFDMVPDHSLHLTHHLFGDDKNRGPALIDLSEYYKSFGFTHEETEIPDFLPLMLEFVSQLDVQGAKVFLADVAKIFTVLAQNLEKAGSPYAPLIRILETHGTLTRLAA</sequence>
<name>A0A557QK38_9RHOO</name>
<dbReference type="OrthoDB" id="8478585at2"/>
<comment type="caution">
    <text evidence="2">The sequence shown here is derived from an EMBL/GenBank/DDBJ whole genome shotgun (WGS) entry which is preliminary data.</text>
</comment>
<evidence type="ECO:0000313" key="3">
    <source>
        <dbReference type="Proteomes" id="UP000319502"/>
    </source>
</evidence>
<dbReference type="Proteomes" id="UP000319502">
    <property type="component" value="Unassembled WGS sequence"/>
</dbReference>
<dbReference type="GO" id="GO:0051082">
    <property type="term" value="F:unfolded protein binding"/>
    <property type="evidence" value="ECO:0007669"/>
    <property type="project" value="InterPro"/>
</dbReference>
<protein>
    <submittedName>
        <fullName evidence="2">Nitrate reductase molybdenum cofactor assembly chaperone</fullName>
    </submittedName>
</protein>
<dbReference type="InterPro" id="IPR003765">
    <property type="entry name" value="NO3_reductase_chaperone_NarJ"/>
</dbReference>
<dbReference type="PANTHER" id="PTHR43680">
    <property type="entry name" value="NITRATE REDUCTASE MOLYBDENUM COFACTOR ASSEMBLY CHAPERONE"/>
    <property type="match status" value="1"/>
</dbReference>
<evidence type="ECO:0000256" key="1">
    <source>
        <dbReference type="ARBA" id="ARBA00023063"/>
    </source>
</evidence>
<organism evidence="2 3">
    <name type="scientific">Denitromonas halophila</name>
    <dbReference type="NCBI Taxonomy" id="1629404"/>
    <lineage>
        <taxon>Bacteria</taxon>
        <taxon>Pseudomonadati</taxon>
        <taxon>Pseudomonadota</taxon>
        <taxon>Betaproteobacteria</taxon>
        <taxon>Rhodocyclales</taxon>
        <taxon>Zoogloeaceae</taxon>
        <taxon>Denitromonas</taxon>
    </lineage>
</organism>
<reference evidence="2 3" key="1">
    <citation type="submission" date="2019-07" db="EMBL/GenBank/DDBJ databases">
        <title>The pathways for chlorine oxyanion respiration interact through the shared metabolite chlorate.</title>
        <authorList>
            <person name="Barnum T.P."/>
            <person name="Cheng Y."/>
            <person name="Hill K.A."/>
            <person name="Lucas L.N."/>
            <person name="Carlson H.K."/>
            <person name="Coates J.D."/>
        </authorList>
    </citation>
    <scope>NUCLEOTIDE SEQUENCE [LARGE SCALE GENOMIC DNA]</scope>
    <source>
        <strain evidence="2 3">SFB-3</strain>
    </source>
</reference>
<dbReference type="GO" id="GO:0016530">
    <property type="term" value="F:metallochaperone activity"/>
    <property type="evidence" value="ECO:0007669"/>
    <property type="project" value="TreeGrafter"/>
</dbReference>
<proteinExistence type="predicted"/>
<keyword evidence="3" id="KW-1185">Reference proteome</keyword>
<keyword evidence="1" id="KW-0534">Nitrate assimilation</keyword>
<dbReference type="Gene3D" id="1.10.3480.10">
    <property type="entry name" value="TorD-like"/>
    <property type="match status" value="1"/>
</dbReference>
<dbReference type="GO" id="GO:0051131">
    <property type="term" value="P:chaperone-mediated protein complex assembly"/>
    <property type="evidence" value="ECO:0007669"/>
    <property type="project" value="InterPro"/>
</dbReference>
<dbReference type="SUPFAM" id="SSF89155">
    <property type="entry name" value="TorD-like"/>
    <property type="match status" value="1"/>
</dbReference>
<dbReference type="EMBL" id="VMNK01000015">
    <property type="protein sequence ID" value="TVO53266.1"/>
    <property type="molecule type" value="Genomic_DNA"/>
</dbReference>
<dbReference type="InterPro" id="IPR020945">
    <property type="entry name" value="DMSO/NO3_reduct_chaperone"/>
</dbReference>
<dbReference type="Pfam" id="PF02613">
    <property type="entry name" value="Nitrate_red_del"/>
    <property type="match status" value="1"/>
</dbReference>
<dbReference type="AlphaFoldDB" id="A0A557QK38"/>
<evidence type="ECO:0000313" key="2">
    <source>
        <dbReference type="EMBL" id="TVO53266.1"/>
    </source>
</evidence>
<dbReference type="PANTHER" id="PTHR43680:SF2">
    <property type="entry name" value="NITRATE REDUCTASE MOLYBDENUM COFACTOR ASSEMBLY CHAPERONE NARJ"/>
    <property type="match status" value="1"/>
</dbReference>